<organism evidence="5 7">
    <name type="scientific">Capnocytophaga catalasegens</name>
    <dbReference type="NCBI Taxonomy" id="1004260"/>
    <lineage>
        <taxon>Bacteria</taxon>
        <taxon>Pseudomonadati</taxon>
        <taxon>Bacteroidota</taxon>
        <taxon>Flavobacteriia</taxon>
        <taxon>Flavobacteriales</taxon>
        <taxon>Flavobacteriaceae</taxon>
        <taxon>Capnocytophaga</taxon>
    </lineage>
</organism>
<dbReference type="GO" id="GO:0016020">
    <property type="term" value="C:membrane"/>
    <property type="evidence" value="ECO:0007669"/>
    <property type="project" value="GOC"/>
</dbReference>
<dbReference type="Proteomes" id="UP001208692">
    <property type="component" value="Unassembled WGS sequence"/>
</dbReference>
<dbReference type="FunFam" id="3.90.550.10:FF:000128">
    <property type="entry name" value="Glycosyl transferase family 2"/>
    <property type="match status" value="1"/>
</dbReference>
<sequence length="242" mass="28439">MSDKKLVIIPTYDEKENIRTIIEAILALDVIFDILVVDDNSPDGTIEQVRLLQKEYPNRIFLEIRKSKMGLGTAYIHGFRWALERDYQYIFEMDADFSHNPKDLPRLYYECSKNDSDVAIGSRYIKGVNVINWPFYRILLSYGASFYVRIITGMTLKDPTAGFICYRRKVLEAIDFDKIRFVGYAFQVEMKYKAFIRKFKITEISIIFTDRLQGKSKMNGSIIKEAVWGVFTMRLRHLFNKE</sequence>
<evidence type="ECO:0000256" key="2">
    <source>
        <dbReference type="ARBA" id="ARBA00022676"/>
    </source>
</evidence>
<dbReference type="AlphaFoldDB" id="A0AAV5B053"/>
<dbReference type="Proteomes" id="UP001207736">
    <property type="component" value="Unassembled WGS sequence"/>
</dbReference>
<evidence type="ECO:0000313" key="8">
    <source>
        <dbReference type="Proteomes" id="UP001208692"/>
    </source>
</evidence>
<dbReference type="EMBL" id="BQKA01000058">
    <property type="protein sequence ID" value="GJM51488.1"/>
    <property type="molecule type" value="Genomic_DNA"/>
</dbReference>
<dbReference type="Gene3D" id="3.90.550.10">
    <property type="entry name" value="Spore Coat Polysaccharide Biosynthesis Protein SpsA, Chain A"/>
    <property type="match status" value="1"/>
</dbReference>
<dbReference type="GO" id="GO:0009247">
    <property type="term" value="P:glycolipid biosynthetic process"/>
    <property type="evidence" value="ECO:0007669"/>
    <property type="project" value="TreeGrafter"/>
</dbReference>
<keyword evidence="2" id="KW-0328">Glycosyltransferase</keyword>
<dbReference type="PANTHER" id="PTHR43398:SF1">
    <property type="entry name" value="DOLICHOL-PHOSPHATE MANNOSYLTRANSFERASE SUBUNIT 1"/>
    <property type="match status" value="1"/>
</dbReference>
<evidence type="ECO:0000256" key="3">
    <source>
        <dbReference type="ARBA" id="ARBA00022679"/>
    </source>
</evidence>
<dbReference type="InterPro" id="IPR039528">
    <property type="entry name" value="DPM1-like"/>
</dbReference>
<keyword evidence="3" id="KW-0808">Transferase</keyword>
<proteinExistence type="inferred from homology"/>
<evidence type="ECO:0000313" key="6">
    <source>
        <dbReference type="EMBL" id="GJM53996.1"/>
    </source>
</evidence>
<accession>A0AAV5B053</accession>
<evidence type="ECO:0000256" key="1">
    <source>
        <dbReference type="ARBA" id="ARBA00006739"/>
    </source>
</evidence>
<dbReference type="InterPro" id="IPR029044">
    <property type="entry name" value="Nucleotide-diphossugar_trans"/>
</dbReference>
<comment type="similarity">
    <text evidence="1">Belongs to the glycosyltransferase 2 family.</text>
</comment>
<evidence type="ECO:0000313" key="7">
    <source>
        <dbReference type="Proteomes" id="UP001207736"/>
    </source>
</evidence>
<dbReference type="InterPro" id="IPR001173">
    <property type="entry name" value="Glyco_trans_2-like"/>
</dbReference>
<dbReference type="RefSeq" id="WP_264845108.1">
    <property type="nucleotide sequence ID" value="NZ_BPMA01000004.1"/>
</dbReference>
<name>A0AAV5B053_9FLAO</name>
<comment type="caution">
    <text evidence="5">The sequence shown here is derived from an EMBL/GenBank/DDBJ whole genome shotgun (WGS) entry which is preliminary data.</text>
</comment>
<keyword evidence="8" id="KW-1185">Reference proteome</keyword>
<evidence type="ECO:0000259" key="4">
    <source>
        <dbReference type="Pfam" id="PF00535"/>
    </source>
</evidence>
<feature type="domain" description="Glycosyltransferase 2-like" evidence="4">
    <location>
        <begin position="7"/>
        <end position="173"/>
    </location>
</feature>
<dbReference type="Pfam" id="PF00535">
    <property type="entry name" value="Glycos_transf_2"/>
    <property type="match status" value="1"/>
</dbReference>
<dbReference type="GO" id="GO:0004582">
    <property type="term" value="F:dolichyl-phosphate beta-D-mannosyltransferase activity"/>
    <property type="evidence" value="ECO:0007669"/>
    <property type="project" value="InterPro"/>
</dbReference>
<dbReference type="SUPFAM" id="SSF53448">
    <property type="entry name" value="Nucleotide-diphospho-sugar transferases"/>
    <property type="match status" value="1"/>
</dbReference>
<protein>
    <submittedName>
        <fullName evidence="5">Dolichyl-phosphate beta-D-mannosyltransferase</fullName>
    </submittedName>
</protein>
<gene>
    <name evidence="5" type="ORF">RCZ15_24610</name>
    <name evidence="6" type="ORF">RCZ16_23120</name>
</gene>
<evidence type="ECO:0000313" key="5">
    <source>
        <dbReference type="EMBL" id="GJM51488.1"/>
    </source>
</evidence>
<dbReference type="EMBL" id="BQKB01000055">
    <property type="protein sequence ID" value="GJM53996.1"/>
    <property type="molecule type" value="Genomic_DNA"/>
</dbReference>
<dbReference type="PANTHER" id="PTHR43398">
    <property type="entry name" value="DOLICHOL-PHOSPHATE MANNOSYLTRANSFERASE SUBUNIT 1"/>
    <property type="match status" value="1"/>
</dbReference>
<reference evidence="5 8" key="1">
    <citation type="submission" date="2021-11" db="EMBL/GenBank/DDBJ databases">
        <title>Draft genome sequence of Capnocytophaga sp. strain KC07075 isolated from cat oral cavity.</title>
        <authorList>
            <person name="Suzuki M."/>
            <person name="Imaoka K."/>
            <person name="Kimura M."/>
            <person name="Morikawa S."/>
            <person name="Maeda K."/>
        </authorList>
    </citation>
    <scope>NUCLEOTIDE SEQUENCE</scope>
    <source>
        <strain evidence="5">KC07075</strain>
        <strain evidence="6 8">KC07079</strain>
    </source>
</reference>
<dbReference type="CDD" id="cd06442">
    <property type="entry name" value="DPM1_like"/>
    <property type="match status" value="1"/>
</dbReference>